<proteinExistence type="predicted"/>
<dbReference type="NCBIfam" id="TIGR02532">
    <property type="entry name" value="IV_pilin_GFxxxE"/>
    <property type="match status" value="1"/>
</dbReference>
<dbReference type="InterPro" id="IPR012902">
    <property type="entry name" value="N_methyl_site"/>
</dbReference>
<name>A0A0G0ZHV9_9BACT</name>
<evidence type="ECO:0000313" key="2">
    <source>
        <dbReference type="EMBL" id="KKS48320.1"/>
    </source>
</evidence>
<reference evidence="2 3" key="1">
    <citation type="journal article" date="2015" name="Nature">
        <title>rRNA introns, odd ribosomes, and small enigmatic genomes across a large radiation of phyla.</title>
        <authorList>
            <person name="Brown C.T."/>
            <person name="Hug L.A."/>
            <person name="Thomas B.C."/>
            <person name="Sharon I."/>
            <person name="Castelle C.J."/>
            <person name="Singh A."/>
            <person name="Wilkins M.J."/>
            <person name="Williams K.H."/>
            <person name="Banfield J.F."/>
        </authorList>
    </citation>
    <scope>NUCLEOTIDE SEQUENCE [LARGE SCALE GENOMIC DNA]</scope>
</reference>
<dbReference type="Proteomes" id="UP000034704">
    <property type="component" value="Unassembled WGS sequence"/>
</dbReference>
<dbReference type="Pfam" id="PF07963">
    <property type="entry name" value="N_methyl"/>
    <property type="match status" value="1"/>
</dbReference>
<evidence type="ECO:0008006" key="4">
    <source>
        <dbReference type="Google" id="ProtNLM"/>
    </source>
</evidence>
<feature type="transmembrane region" description="Helical" evidence="1">
    <location>
        <begin position="38"/>
        <end position="60"/>
    </location>
</feature>
<protein>
    <recommendedName>
        <fullName evidence="4">Prepilin-type N-terminal cleavage/methylation domain-containing protein</fullName>
    </recommendedName>
</protein>
<keyword evidence="1" id="KW-0812">Transmembrane</keyword>
<comment type="caution">
    <text evidence="2">The sequence shown here is derived from an EMBL/GenBank/DDBJ whole genome shotgun (WGS) entry which is preliminary data.</text>
</comment>
<organism evidence="2 3">
    <name type="scientific">Candidatus Nomurabacteria bacterium GW2011_GWC2_42_20</name>
    <dbReference type="NCBI Taxonomy" id="1618756"/>
    <lineage>
        <taxon>Bacteria</taxon>
        <taxon>Candidatus Nomuraibacteriota</taxon>
    </lineage>
</organism>
<dbReference type="AlphaFoldDB" id="A0A0G0ZHV9"/>
<dbReference type="EMBL" id="LCDG01000001">
    <property type="protein sequence ID" value="KKS48320.1"/>
    <property type="molecule type" value="Genomic_DNA"/>
</dbReference>
<gene>
    <name evidence="2" type="ORF">UV12_C0001G0015</name>
</gene>
<dbReference type="STRING" id="1618756.UV12_C0001G0015"/>
<accession>A0A0G0ZHV9</accession>
<sequence length="197" mass="21722">MEYLKNRILNLKYIVQFFRHSTFDILHSTRSGFSLVEALVAIAILLIAVVGPISIIGNSLHQIYYAKDEMLAINLAQEGIEMVRQKRDSNMLANEVPATVTAWDSGITAGTYVVDAPSFSMIACALCDTKVYKNSNGFYSQGTQGVGSVETQFTSRTVAIADIAPGREKRIVSTVTWKTGGDTRSITVTEYIFKLRP</sequence>
<keyword evidence="1" id="KW-1133">Transmembrane helix</keyword>
<evidence type="ECO:0000313" key="3">
    <source>
        <dbReference type="Proteomes" id="UP000034704"/>
    </source>
</evidence>
<keyword evidence="1" id="KW-0472">Membrane</keyword>
<evidence type="ECO:0000256" key="1">
    <source>
        <dbReference type="SAM" id="Phobius"/>
    </source>
</evidence>